<dbReference type="RefSeq" id="WP_058613359.1">
    <property type="nucleotide sequence ID" value="NZ_LDRR01000062.1"/>
</dbReference>
<protein>
    <submittedName>
        <fullName evidence="5">AsnC family transcriptional regulator</fullName>
    </submittedName>
</protein>
<dbReference type="GO" id="GO:0005829">
    <property type="term" value="C:cytosol"/>
    <property type="evidence" value="ECO:0007669"/>
    <property type="project" value="TreeGrafter"/>
</dbReference>
<evidence type="ECO:0000313" key="5">
    <source>
        <dbReference type="EMBL" id="KTS13600.1"/>
    </source>
</evidence>
<dbReference type="InterPro" id="IPR036388">
    <property type="entry name" value="WH-like_DNA-bd_sf"/>
</dbReference>
<dbReference type="GO" id="GO:0043200">
    <property type="term" value="P:response to amino acid"/>
    <property type="evidence" value="ECO:0007669"/>
    <property type="project" value="TreeGrafter"/>
</dbReference>
<dbReference type="PANTHER" id="PTHR30154:SF34">
    <property type="entry name" value="TRANSCRIPTIONAL REGULATOR AZLB"/>
    <property type="match status" value="1"/>
</dbReference>
<dbReference type="PRINTS" id="PR00033">
    <property type="entry name" value="HTHASNC"/>
</dbReference>
<evidence type="ECO:0000259" key="4">
    <source>
        <dbReference type="PROSITE" id="PS50956"/>
    </source>
</evidence>
<organism evidence="5 6">
    <name type="scientific">Microbacterium testaceum</name>
    <name type="common">Aureobacterium testaceum</name>
    <name type="synonym">Brevibacterium testaceum</name>
    <dbReference type="NCBI Taxonomy" id="2033"/>
    <lineage>
        <taxon>Bacteria</taxon>
        <taxon>Bacillati</taxon>
        <taxon>Actinomycetota</taxon>
        <taxon>Actinomycetes</taxon>
        <taxon>Micrococcales</taxon>
        <taxon>Microbacteriaceae</taxon>
        <taxon>Microbacterium</taxon>
    </lineage>
</organism>
<dbReference type="PATRIC" id="fig|2033.4.peg.3107"/>
<comment type="caution">
    <text evidence="5">The sequence shown here is derived from an EMBL/GenBank/DDBJ whole genome shotgun (WGS) entry which is preliminary data.</text>
</comment>
<dbReference type="InterPro" id="IPR019888">
    <property type="entry name" value="Tscrpt_reg_AsnC-like"/>
</dbReference>
<evidence type="ECO:0000256" key="3">
    <source>
        <dbReference type="ARBA" id="ARBA00023163"/>
    </source>
</evidence>
<dbReference type="SUPFAM" id="SSF46785">
    <property type="entry name" value="Winged helix' DNA-binding domain"/>
    <property type="match status" value="1"/>
</dbReference>
<dbReference type="Pfam" id="PF13404">
    <property type="entry name" value="HTH_AsnC-type"/>
    <property type="match status" value="1"/>
</dbReference>
<dbReference type="AlphaFoldDB" id="A0A147FAI6"/>
<dbReference type="InterPro" id="IPR036390">
    <property type="entry name" value="WH_DNA-bd_sf"/>
</dbReference>
<feature type="domain" description="HTH asnC-type" evidence="4">
    <location>
        <begin position="6"/>
        <end position="67"/>
    </location>
</feature>
<keyword evidence="1" id="KW-0805">Transcription regulation</keyword>
<dbReference type="GO" id="GO:0043565">
    <property type="term" value="F:sequence-specific DNA binding"/>
    <property type="evidence" value="ECO:0007669"/>
    <property type="project" value="InterPro"/>
</dbReference>
<proteinExistence type="predicted"/>
<gene>
    <name evidence="5" type="ORF">RSA3_03825</name>
</gene>
<dbReference type="Gene3D" id="3.30.70.920">
    <property type="match status" value="1"/>
</dbReference>
<dbReference type="InterPro" id="IPR000485">
    <property type="entry name" value="AsnC-type_HTH_dom"/>
</dbReference>
<dbReference type="Proteomes" id="UP000072189">
    <property type="component" value="Unassembled WGS sequence"/>
</dbReference>
<evidence type="ECO:0000313" key="6">
    <source>
        <dbReference type="Proteomes" id="UP000072189"/>
    </source>
</evidence>
<accession>A0A147FAI6</accession>
<dbReference type="SUPFAM" id="SSF54909">
    <property type="entry name" value="Dimeric alpha+beta barrel"/>
    <property type="match status" value="1"/>
</dbReference>
<reference evidence="5 6" key="1">
    <citation type="journal article" date="2016" name="Front. Microbiol.">
        <title>Genomic Resource of Rice Seed Associated Bacteria.</title>
        <authorList>
            <person name="Midha S."/>
            <person name="Bansal K."/>
            <person name="Sharma S."/>
            <person name="Kumar N."/>
            <person name="Patil P.P."/>
            <person name="Chaudhry V."/>
            <person name="Patil P.B."/>
        </authorList>
    </citation>
    <scope>NUCLEOTIDE SEQUENCE [LARGE SCALE GENOMIC DNA]</scope>
    <source>
        <strain evidence="5 6">RSA3</strain>
    </source>
</reference>
<keyword evidence="2" id="KW-0238">DNA-binding</keyword>
<sequence length="147" mass="16226">MAGPRIDAVDERILNELRTDARIPLVTLAARVHLSRNAVKQRMERMERDGLIAGYTLARGRADDGRVTAIVLVYRADRMRGAGVITELARIPEVVQCDILSGQFDLLVTLRAESMDRIGQIWESIAALPGVSDTVTSVSLTRVIDRS</sequence>
<dbReference type="SMART" id="SM00344">
    <property type="entry name" value="HTH_ASNC"/>
    <property type="match status" value="1"/>
</dbReference>
<dbReference type="EMBL" id="LDRV01000021">
    <property type="protein sequence ID" value="KTS13600.1"/>
    <property type="molecule type" value="Genomic_DNA"/>
</dbReference>
<evidence type="ECO:0000256" key="2">
    <source>
        <dbReference type="ARBA" id="ARBA00023125"/>
    </source>
</evidence>
<evidence type="ECO:0000256" key="1">
    <source>
        <dbReference type="ARBA" id="ARBA00023015"/>
    </source>
</evidence>
<dbReference type="PROSITE" id="PS50956">
    <property type="entry name" value="HTH_ASNC_2"/>
    <property type="match status" value="1"/>
</dbReference>
<name>A0A147FAI6_MICTE</name>
<dbReference type="Pfam" id="PF01037">
    <property type="entry name" value="AsnC_trans_reg"/>
    <property type="match status" value="1"/>
</dbReference>
<dbReference type="InterPro" id="IPR019887">
    <property type="entry name" value="Tscrpt_reg_AsnC/Lrp_C"/>
</dbReference>
<dbReference type="Gene3D" id="1.10.10.10">
    <property type="entry name" value="Winged helix-like DNA-binding domain superfamily/Winged helix DNA-binding domain"/>
    <property type="match status" value="1"/>
</dbReference>
<keyword evidence="3" id="KW-0804">Transcription</keyword>
<dbReference type="InterPro" id="IPR011008">
    <property type="entry name" value="Dimeric_a/b-barrel"/>
</dbReference>
<dbReference type="PANTHER" id="PTHR30154">
    <property type="entry name" value="LEUCINE-RESPONSIVE REGULATORY PROTEIN"/>
    <property type="match status" value="1"/>
</dbReference>